<dbReference type="OrthoDB" id="1113347at2759"/>
<reference evidence="3 4" key="1">
    <citation type="submission" date="2020-12" db="EMBL/GenBank/DDBJ databases">
        <title>Concerted genomic and epigenomic changes stabilize Arabidopsis allopolyploids.</title>
        <authorList>
            <person name="Chen Z."/>
        </authorList>
    </citation>
    <scope>NUCLEOTIDE SEQUENCE [LARGE SCALE GENOMIC DNA]</scope>
    <source>
        <strain evidence="3">As9502</strain>
        <tissue evidence="3">Leaf</tissue>
    </source>
</reference>
<feature type="region of interest" description="Disordered" evidence="1">
    <location>
        <begin position="1"/>
        <end position="44"/>
    </location>
</feature>
<dbReference type="AlphaFoldDB" id="A0A8T2B870"/>
<feature type="region of interest" description="Disordered" evidence="1">
    <location>
        <begin position="203"/>
        <end position="224"/>
    </location>
</feature>
<dbReference type="EMBL" id="JAEFBJ010000008">
    <property type="protein sequence ID" value="KAG7583497.1"/>
    <property type="molecule type" value="Genomic_DNA"/>
</dbReference>
<comment type="caution">
    <text evidence="3">The sequence shown here is derived from an EMBL/GenBank/DDBJ whole genome shotgun (WGS) entry which is preliminary data.</text>
</comment>
<evidence type="ECO:0000256" key="1">
    <source>
        <dbReference type="SAM" id="MobiDB-lite"/>
    </source>
</evidence>
<dbReference type="Proteomes" id="UP000694251">
    <property type="component" value="Chromosome 8"/>
</dbReference>
<sequence length="277" mass="31225">MYEDKVMDMEMDEVGGRMKTTQTKEENSSRYRGRGSPKSRYDKSSVNCGKFGRYASECKAPSNKKVEEKANYIEEKIQEEDVLLMASYKKDEREENHKWYLNIGASNHMCGRKSMFAELDVSVKENVALGDESKIEASGVRLEVCRMSYQFAAEVYEDGCVLAPDMLISISLNPCLVDPLQLISLGYVSLKSQSEKKKSWYEMTLEEEEEQDEDEDNPEANPESKPAHLLAVKFSKSINFTSHVNGPVTHVSALGIHDLEVSLGGNHHSMSEALNLD</sequence>
<proteinExistence type="predicted"/>
<feature type="domain" description="Retrovirus-related Pol polyprotein from transposon TNT 1-94-like beta-barrel" evidence="2">
    <location>
        <begin position="99"/>
        <end position="140"/>
    </location>
</feature>
<gene>
    <name evidence="3" type="ORF">ISN44_As08g030060</name>
</gene>
<evidence type="ECO:0000259" key="2">
    <source>
        <dbReference type="Pfam" id="PF22936"/>
    </source>
</evidence>
<name>A0A8T2B870_ARASU</name>
<protein>
    <recommendedName>
        <fullName evidence="2">Retrovirus-related Pol polyprotein from transposon TNT 1-94-like beta-barrel domain-containing protein</fullName>
    </recommendedName>
</protein>
<evidence type="ECO:0000313" key="3">
    <source>
        <dbReference type="EMBL" id="KAG7583497.1"/>
    </source>
</evidence>
<accession>A0A8T2B870</accession>
<feature type="compositionally biased region" description="Acidic residues" evidence="1">
    <location>
        <begin position="204"/>
        <end position="218"/>
    </location>
</feature>
<evidence type="ECO:0000313" key="4">
    <source>
        <dbReference type="Proteomes" id="UP000694251"/>
    </source>
</evidence>
<dbReference type="InterPro" id="IPR054722">
    <property type="entry name" value="PolX-like_BBD"/>
</dbReference>
<organism evidence="3 4">
    <name type="scientific">Arabidopsis suecica</name>
    <name type="common">Swedish thale-cress</name>
    <name type="synonym">Cardaminopsis suecica</name>
    <dbReference type="NCBI Taxonomy" id="45249"/>
    <lineage>
        <taxon>Eukaryota</taxon>
        <taxon>Viridiplantae</taxon>
        <taxon>Streptophyta</taxon>
        <taxon>Embryophyta</taxon>
        <taxon>Tracheophyta</taxon>
        <taxon>Spermatophyta</taxon>
        <taxon>Magnoliopsida</taxon>
        <taxon>eudicotyledons</taxon>
        <taxon>Gunneridae</taxon>
        <taxon>Pentapetalae</taxon>
        <taxon>rosids</taxon>
        <taxon>malvids</taxon>
        <taxon>Brassicales</taxon>
        <taxon>Brassicaceae</taxon>
        <taxon>Camelineae</taxon>
        <taxon>Arabidopsis</taxon>
    </lineage>
</organism>
<keyword evidence="4" id="KW-1185">Reference proteome</keyword>
<dbReference type="Pfam" id="PF22936">
    <property type="entry name" value="Pol_BBD"/>
    <property type="match status" value="1"/>
</dbReference>